<organism evidence="6 7">
    <name type="scientific">Clostridium acidisoli DSM 12555</name>
    <dbReference type="NCBI Taxonomy" id="1121291"/>
    <lineage>
        <taxon>Bacteria</taxon>
        <taxon>Bacillati</taxon>
        <taxon>Bacillota</taxon>
        <taxon>Clostridia</taxon>
        <taxon>Eubacteriales</taxon>
        <taxon>Clostridiaceae</taxon>
        <taxon>Clostridium</taxon>
    </lineage>
</organism>
<dbReference type="InterPro" id="IPR005119">
    <property type="entry name" value="LysR_subst-bd"/>
</dbReference>
<dbReference type="FunFam" id="1.10.10.10:FF:000001">
    <property type="entry name" value="LysR family transcriptional regulator"/>
    <property type="match status" value="1"/>
</dbReference>
<dbReference type="PROSITE" id="PS50931">
    <property type="entry name" value="HTH_LYSR"/>
    <property type="match status" value="1"/>
</dbReference>
<evidence type="ECO:0000256" key="4">
    <source>
        <dbReference type="ARBA" id="ARBA00023163"/>
    </source>
</evidence>
<sequence>MNLNQLYYFEKLAELEHYTKAAEQLSISQPSLSHAISSLEDELGIFLFEKQGRNVRLTKHGRIYLSYVKNALNELKLGKNQIKKLTSISEGHIDLAYISSIGAYFIPNLMSSFLKNKQYKNIRFLCNEGSTTKLITGLKKEKYDLVFCSHVHNEPHIEFVPICEQKLVVIVPKNHPLANNDYISLKDTLPYNLVYYTKESGLRSIVDDLFTSIGANPKISSEVEEDNSIAGLVAANMGIAVVTDNPTIRNFDLKILPLTSLPYKRYVYLAFVKNRYLPPAAQEFKNYTINTFSHKHFHKSDILF</sequence>
<keyword evidence="3 6" id="KW-0238">DNA-binding</keyword>
<keyword evidence="2" id="KW-0805">Transcription regulation</keyword>
<feature type="domain" description="HTH lysR-type" evidence="5">
    <location>
        <begin position="1"/>
        <end position="58"/>
    </location>
</feature>
<keyword evidence="7" id="KW-1185">Reference proteome</keyword>
<evidence type="ECO:0000256" key="1">
    <source>
        <dbReference type="ARBA" id="ARBA00009437"/>
    </source>
</evidence>
<dbReference type="Pfam" id="PF03466">
    <property type="entry name" value="LysR_substrate"/>
    <property type="match status" value="1"/>
</dbReference>
<evidence type="ECO:0000256" key="3">
    <source>
        <dbReference type="ARBA" id="ARBA00023125"/>
    </source>
</evidence>
<proteinExistence type="inferred from homology"/>
<dbReference type="Proteomes" id="UP000192468">
    <property type="component" value="Unassembled WGS sequence"/>
</dbReference>
<dbReference type="RefSeq" id="WP_084116326.1">
    <property type="nucleotide sequence ID" value="NZ_FWXH01000009.1"/>
</dbReference>
<dbReference type="InterPro" id="IPR036390">
    <property type="entry name" value="WH_DNA-bd_sf"/>
</dbReference>
<dbReference type="EMBL" id="FWXH01000009">
    <property type="protein sequence ID" value="SMC25599.1"/>
    <property type="molecule type" value="Genomic_DNA"/>
</dbReference>
<dbReference type="STRING" id="1121291.SAMN02745134_02502"/>
<dbReference type="AlphaFoldDB" id="A0A1W1XNQ0"/>
<dbReference type="Gene3D" id="3.40.190.290">
    <property type="match status" value="1"/>
</dbReference>
<reference evidence="6 7" key="1">
    <citation type="submission" date="2017-04" db="EMBL/GenBank/DDBJ databases">
        <authorList>
            <person name="Afonso C.L."/>
            <person name="Miller P.J."/>
            <person name="Scott M.A."/>
            <person name="Spackman E."/>
            <person name="Goraichik I."/>
            <person name="Dimitrov K.M."/>
            <person name="Suarez D.L."/>
            <person name="Swayne D.E."/>
        </authorList>
    </citation>
    <scope>NUCLEOTIDE SEQUENCE [LARGE SCALE GENOMIC DNA]</scope>
    <source>
        <strain evidence="6 7">DSM 12555</strain>
    </source>
</reference>
<dbReference type="InterPro" id="IPR000847">
    <property type="entry name" value="LysR_HTH_N"/>
</dbReference>
<dbReference type="Pfam" id="PF00126">
    <property type="entry name" value="HTH_1"/>
    <property type="match status" value="1"/>
</dbReference>
<dbReference type="GO" id="GO:0005829">
    <property type="term" value="C:cytosol"/>
    <property type="evidence" value="ECO:0007669"/>
    <property type="project" value="TreeGrafter"/>
</dbReference>
<accession>A0A1W1XNQ0</accession>
<evidence type="ECO:0000313" key="6">
    <source>
        <dbReference type="EMBL" id="SMC25599.1"/>
    </source>
</evidence>
<dbReference type="PANTHER" id="PTHR30419:SF28">
    <property type="entry name" value="HTH-TYPE TRANSCRIPTIONAL REGULATOR BSDA"/>
    <property type="match status" value="1"/>
</dbReference>
<keyword evidence="4" id="KW-0804">Transcription</keyword>
<evidence type="ECO:0000259" key="5">
    <source>
        <dbReference type="PROSITE" id="PS50931"/>
    </source>
</evidence>
<dbReference type="CDD" id="cd08434">
    <property type="entry name" value="PBP2_GltC_like"/>
    <property type="match status" value="1"/>
</dbReference>
<dbReference type="InterPro" id="IPR036388">
    <property type="entry name" value="WH-like_DNA-bd_sf"/>
</dbReference>
<protein>
    <submittedName>
        <fullName evidence="6">DNA-binding transcriptional regulator, LysR family</fullName>
    </submittedName>
</protein>
<comment type="similarity">
    <text evidence="1">Belongs to the LysR transcriptional regulatory family.</text>
</comment>
<name>A0A1W1XNQ0_9CLOT</name>
<dbReference type="GO" id="GO:0003677">
    <property type="term" value="F:DNA binding"/>
    <property type="evidence" value="ECO:0007669"/>
    <property type="project" value="UniProtKB-KW"/>
</dbReference>
<dbReference type="SUPFAM" id="SSF53850">
    <property type="entry name" value="Periplasmic binding protein-like II"/>
    <property type="match status" value="1"/>
</dbReference>
<dbReference type="PANTHER" id="PTHR30419">
    <property type="entry name" value="HTH-TYPE TRANSCRIPTIONAL REGULATOR YBHD"/>
    <property type="match status" value="1"/>
</dbReference>
<gene>
    <name evidence="6" type="ORF">SAMN02745134_02502</name>
</gene>
<evidence type="ECO:0000313" key="7">
    <source>
        <dbReference type="Proteomes" id="UP000192468"/>
    </source>
</evidence>
<dbReference type="PRINTS" id="PR00039">
    <property type="entry name" value="HTHLYSR"/>
</dbReference>
<dbReference type="SUPFAM" id="SSF46785">
    <property type="entry name" value="Winged helix' DNA-binding domain"/>
    <property type="match status" value="1"/>
</dbReference>
<dbReference type="Gene3D" id="1.10.10.10">
    <property type="entry name" value="Winged helix-like DNA-binding domain superfamily/Winged helix DNA-binding domain"/>
    <property type="match status" value="1"/>
</dbReference>
<dbReference type="GO" id="GO:0003700">
    <property type="term" value="F:DNA-binding transcription factor activity"/>
    <property type="evidence" value="ECO:0007669"/>
    <property type="project" value="InterPro"/>
</dbReference>
<dbReference type="OrthoDB" id="1652954at2"/>
<evidence type="ECO:0000256" key="2">
    <source>
        <dbReference type="ARBA" id="ARBA00023015"/>
    </source>
</evidence>
<dbReference type="InterPro" id="IPR050950">
    <property type="entry name" value="HTH-type_LysR_regulators"/>
</dbReference>